<dbReference type="AlphaFoldDB" id="A0AA87ZV98"/>
<dbReference type="InterPro" id="IPR050796">
    <property type="entry name" value="SCF_F-box_component"/>
</dbReference>
<comment type="caution">
    <text evidence="2">The sequence shown here is derived from an EMBL/GenBank/DDBJ whole genome shotgun (WGS) entry which is preliminary data.</text>
</comment>
<proteinExistence type="predicted"/>
<dbReference type="PANTHER" id="PTHR31672:SF13">
    <property type="entry name" value="F-BOX PROTEIN CPR30-LIKE"/>
    <property type="match status" value="1"/>
</dbReference>
<dbReference type="InterPro" id="IPR017451">
    <property type="entry name" value="F-box-assoc_interact_dom"/>
</dbReference>
<dbReference type="InterPro" id="IPR006527">
    <property type="entry name" value="F-box-assoc_dom_typ1"/>
</dbReference>
<evidence type="ECO:0000313" key="3">
    <source>
        <dbReference type="Proteomes" id="UP001187192"/>
    </source>
</evidence>
<protein>
    <recommendedName>
        <fullName evidence="1">F-box associated beta-propeller type 1 domain-containing protein</fullName>
    </recommendedName>
</protein>
<keyword evidence="3" id="KW-1185">Reference proteome</keyword>
<evidence type="ECO:0000313" key="2">
    <source>
        <dbReference type="EMBL" id="GMN44429.1"/>
    </source>
</evidence>
<name>A0AA87ZV98_FICCA</name>
<organism evidence="2 3">
    <name type="scientific">Ficus carica</name>
    <name type="common">Common fig</name>
    <dbReference type="NCBI Taxonomy" id="3494"/>
    <lineage>
        <taxon>Eukaryota</taxon>
        <taxon>Viridiplantae</taxon>
        <taxon>Streptophyta</taxon>
        <taxon>Embryophyta</taxon>
        <taxon>Tracheophyta</taxon>
        <taxon>Spermatophyta</taxon>
        <taxon>Magnoliopsida</taxon>
        <taxon>eudicotyledons</taxon>
        <taxon>Gunneridae</taxon>
        <taxon>Pentapetalae</taxon>
        <taxon>rosids</taxon>
        <taxon>fabids</taxon>
        <taxon>Rosales</taxon>
        <taxon>Moraceae</taxon>
        <taxon>Ficeae</taxon>
        <taxon>Ficus</taxon>
    </lineage>
</organism>
<dbReference type="PANTHER" id="PTHR31672">
    <property type="entry name" value="BNACNNG10540D PROTEIN"/>
    <property type="match status" value="1"/>
</dbReference>
<accession>A0AA87ZV98</accession>
<evidence type="ECO:0000259" key="1">
    <source>
        <dbReference type="Pfam" id="PF07734"/>
    </source>
</evidence>
<feature type="domain" description="F-box associated beta-propeller type 1" evidence="1">
    <location>
        <begin position="44"/>
        <end position="239"/>
    </location>
</feature>
<dbReference type="Proteomes" id="UP001187192">
    <property type="component" value="Unassembled WGS sequence"/>
</dbReference>
<sequence length="292" mass="33080">MQVFKRLLRNNKQRPKKAPTSPSFKKNWQFGEGIMELLSTAKLCVYWNPAIMKKVKKLPPPPLPPPPPNTSSTYTLYGFGYQPLTNDFKVVAITARLQWGDYHYFKRDDEASSSLITKPTLRTYSIGLGGSVHWLLSFGRRPNQDTFLRRQNLDSFGIVAFDLSTEEFKLINAPPSVTAAQVLSIFSLSRCLSLVARIQHGLNEIRIMNKYGVFDSWTKHLSVDLVNLPVPSFQSSYFVLIGVSNHGNLLLGCKEADDDLAVYDPKSDRVQYLCPCRTILEFTTYAESIFLS</sequence>
<reference evidence="2" key="1">
    <citation type="submission" date="2023-07" db="EMBL/GenBank/DDBJ databases">
        <title>draft genome sequence of fig (Ficus carica).</title>
        <authorList>
            <person name="Takahashi T."/>
            <person name="Nishimura K."/>
        </authorList>
    </citation>
    <scope>NUCLEOTIDE SEQUENCE</scope>
</reference>
<dbReference type="EMBL" id="BTGU01000018">
    <property type="protein sequence ID" value="GMN44429.1"/>
    <property type="molecule type" value="Genomic_DNA"/>
</dbReference>
<dbReference type="NCBIfam" id="TIGR01640">
    <property type="entry name" value="F_box_assoc_1"/>
    <property type="match status" value="1"/>
</dbReference>
<dbReference type="Pfam" id="PF07734">
    <property type="entry name" value="FBA_1"/>
    <property type="match status" value="1"/>
</dbReference>
<gene>
    <name evidence="2" type="ORF">TIFTF001_013627</name>
</gene>